<dbReference type="Proteomes" id="UP001497482">
    <property type="component" value="Chromosome 13"/>
</dbReference>
<feature type="compositionally biased region" description="Polar residues" evidence="1">
    <location>
        <begin position="179"/>
        <end position="192"/>
    </location>
</feature>
<feature type="region of interest" description="Disordered" evidence="1">
    <location>
        <begin position="179"/>
        <end position="205"/>
    </location>
</feature>
<organism evidence="2 3">
    <name type="scientific">Knipowitschia caucasica</name>
    <name type="common">Caucasian dwarf goby</name>
    <name type="synonym">Pomatoschistus caucasicus</name>
    <dbReference type="NCBI Taxonomy" id="637954"/>
    <lineage>
        <taxon>Eukaryota</taxon>
        <taxon>Metazoa</taxon>
        <taxon>Chordata</taxon>
        <taxon>Craniata</taxon>
        <taxon>Vertebrata</taxon>
        <taxon>Euteleostomi</taxon>
        <taxon>Actinopterygii</taxon>
        <taxon>Neopterygii</taxon>
        <taxon>Teleostei</taxon>
        <taxon>Neoteleostei</taxon>
        <taxon>Acanthomorphata</taxon>
        <taxon>Gobiaria</taxon>
        <taxon>Gobiiformes</taxon>
        <taxon>Gobioidei</taxon>
        <taxon>Gobiidae</taxon>
        <taxon>Gobiinae</taxon>
        <taxon>Knipowitschia</taxon>
    </lineage>
</organism>
<protein>
    <submittedName>
        <fullName evidence="2">Uncharacterized protein</fullName>
    </submittedName>
</protein>
<reference evidence="2 3" key="1">
    <citation type="submission" date="2024-04" db="EMBL/GenBank/DDBJ databases">
        <authorList>
            <person name="Waldvogel A.-M."/>
            <person name="Schoenle A."/>
        </authorList>
    </citation>
    <scope>NUCLEOTIDE SEQUENCE [LARGE SCALE GENOMIC DNA]</scope>
</reference>
<keyword evidence="3" id="KW-1185">Reference proteome</keyword>
<feature type="region of interest" description="Disordered" evidence="1">
    <location>
        <begin position="97"/>
        <end position="146"/>
    </location>
</feature>
<gene>
    <name evidence="2" type="ORF">KC01_LOCUS8319</name>
</gene>
<feature type="compositionally biased region" description="Polar residues" evidence="1">
    <location>
        <begin position="100"/>
        <end position="109"/>
    </location>
</feature>
<dbReference type="AlphaFoldDB" id="A0AAV2JL51"/>
<dbReference type="EMBL" id="OZ035835">
    <property type="protein sequence ID" value="CAL1576923.1"/>
    <property type="molecule type" value="Genomic_DNA"/>
</dbReference>
<evidence type="ECO:0000313" key="2">
    <source>
        <dbReference type="EMBL" id="CAL1576923.1"/>
    </source>
</evidence>
<accession>A0AAV2JL51</accession>
<evidence type="ECO:0000256" key="1">
    <source>
        <dbReference type="SAM" id="MobiDB-lite"/>
    </source>
</evidence>
<sequence>MKTAHRRAVTASFRHWRSRSQCDHVRQGTHLKVAESWPARLKLHWTTPLKQSNNCSSSSCSSSTALIHLLRILLAPKPPAPHPDGWNLWGSLQEDAGQYPNVTTGNMKSSGPGGGEAAPDMQGLPESQGGHQRSSPQLDIRRPSCQPASCFPPSMNLFLQAPVHLTARSWNDIGWDGETTSLKGSPKLNHQSRLGGEAQESNEGTTEVQLSVIGICGQDGDRGVVVRSGQGQEPVGSGVGQNNDLITREGGMVVKMALHPALAMLFILALYPAPPGGLDGRMEPSVQRLQTCHTQGLDPINSSGLSVFASRHLPAQKPQQPKSPVQSHVPKEFRRRNRHMYGVRRSQYSGTAFTIMPRPGPFPLIVQGSCSWCRPRVGRSNRWGHCGLHEIPRPGAHVNRSSMYADVGQGSVSQ</sequence>
<evidence type="ECO:0000313" key="3">
    <source>
        <dbReference type="Proteomes" id="UP001497482"/>
    </source>
</evidence>
<name>A0AAV2JL51_KNICA</name>
<proteinExistence type="predicted"/>